<accession>A0A2R6XBS9</accession>
<sequence>MKGIESCRWKMEMEDKKWRCARWIDKVKLCVEGVCADFPRSCHEKDDKVFKKQWSLRSCDCCLVAIGLLLSSSSLQLPS</sequence>
<reference evidence="2" key="1">
    <citation type="journal article" date="2017" name="Cell">
        <title>Insights into land plant evolution garnered from the Marchantia polymorpha genome.</title>
        <authorList>
            <person name="Bowman J.L."/>
            <person name="Kohchi T."/>
            <person name="Yamato K.T."/>
            <person name="Jenkins J."/>
            <person name="Shu S."/>
            <person name="Ishizaki K."/>
            <person name="Yamaoka S."/>
            <person name="Nishihama R."/>
            <person name="Nakamura Y."/>
            <person name="Berger F."/>
            <person name="Adam C."/>
            <person name="Aki S.S."/>
            <person name="Althoff F."/>
            <person name="Araki T."/>
            <person name="Arteaga-Vazquez M.A."/>
            <person name="Balasubrmanian S."/>
            <person name="Barry K."/>
            <person name="Bauer D."/>
            <person name="Boehm C.R."/>
            <person name="Briginshaw L."/>
            <person name="Caballero-Perez J."/>
            <person name="Catarino B."/>
            <person name="Chen F."/>
            <person name="Chiyoda S."/>
            <person name="Chovatia M."/>
            <person name="Davies K.M."/>
            <person name="Delmans M."/>
            <person name="Demura T."/>
            <person name="Dierschke T."/>
            <person name="Dolan L."/>
            <person name="Dorantes-Acosta A.E."/>
            <person name="Eklund D.M."/>
            <person name="Florent S.N."/>
            <person name="Flores-Sandoval E."/>
            <person name="Fujiyama A."/>
            <person name="Fukuzawa H."/>
            <person name="Galik B."/>
            <person name="Grimanelli D."/>
            <person name="Grimwood J."/>
            <person name="Grossniklaus U."/>
            <person name="Hamada T."/>
            <person name="Haseloff J."/>
            <person name="Hetherington A.J."/>
            <person name="Higo A."/>
            <person name="Hirakawa Y."/>
            <person name="Hundley H.N."/>
            <person name="Ikeda Y."/>
            <person name="Inoue K."/>
            <person name="Inoue S.I."/>
            <person name="Ishida S."/>
            <person name="Jia Q."/>
            <person name="Kakita M."/>
            <person name="Kanazawa T."/>
            <person name="Kawai Y."/>
            <person name="Kawashima T."/>
            <person name="Kennedy M."/>
            <person name="Kinose K."/>
            <person name="Kinoshita T."/>
            <person name="Kohara Y."/>
            <person name="Koide E."/>
            <person name="Komatsu K."/>
            <person name="Kopischke S."/>
            <person name="Kubo M."/>
            <person name="Kyozuka J."/>
            <person name="Lagercrantz U."/>
            <person name="Lin S.S."/>
            <person name="Lindquist E."/>
            <person name="Lipzen A.M."/>
            <person name="Lu C.W."/>
            <person name="De Luna E."/>
            <person name="Martienssen R.A."/>
            <person name="Minamino N."/>
            <person name="Mizutani M."/>
            <person name="Mizutani M."/>
            <person name="Mochizuki N."/>
            <person name="Monte I."/>
            <person name="Mosher R."/>
            <person name="Nagasaki H."/>
            <person name="Nakagami H."/>
            <person name="Naramoto S."/>
            <person name="Nishitani K."/>
            <person name="Ohtani M."/>
            <person name="Okamoto T."/>
            <person name="Okumura M."/>
            <person name="Phillips J."/>
            <person name="Pollak B."/>
            <person name="Reinders A."/>
            <person name="Rovekamp M."/>
            <person name="Sano R."/>
            <person name="Sawa S."/>
            <person name="Schmid M.W."/>
            <person name="Shirakawa M."/>
            <person name="Solano R."/>
            <person name="Spunde A."/>
            <person name="Suetsugu N."/>
            <person name="Sugano S."/>
            <person name="Sugiyama A."/>
            <person name="Sun R."/>
            <person name="Suzuki Y."/>
            <person name="Takenaka M."/>
            <person name="Takezawa D."/>
            <person name="Tomogane H."/>
            <person name="Tsuzuki M."/>
            <person name="Ueda T."/>
            <person name="Umeda M."/>
            <person name="Ward J.M."/>
            <person name="Watanabe Y."/>
            <person name="Yazaki K."/>
            <person name="Yokoyama R."/>
            <person name="Yoshitake Y."/>
            <person name="Yotsui I."/>
            <person name="Zachgo S."/>
            <person name="Schmutz J."/>
        </authorList>
    </citation>
    <scope>NUCLEOTIDE SEQUENCE [LARGE SCALE GENOMIC DNA]</scope>
    <source>
        <strain evidence="2">Tak-1</strain>
    </source>
</reference>
<dbReference type="Gramene" id="Mp3g22760.1">
    <property type="protein sequence ID" value="Mp3g22760.1.cds1"/>
    <property type="gene ID" value="Mp3g22760"/>
</dbReference>
<organism evidence="1 2">
    <name type="scientific">Marchantia polymorpha</name>
    <name type="common">Common liverwort</name>
    <name type="synonym">Marchantia aquatica</name>
    <dbReference type="NCBI Taxonomy" id="3197"/>
    <lineage>
        <taxon>Eukaryota</taxon>
        <taxon>Viridiplantae</taxon>
        <taxon>Streptophyta</taxon>
        <taxon>Embryophyta</taxon>
        <taxon>Marchantiophyta</taxon>
        <taxon>Marchantiopsida</taxon>
        <taxon>Marchantiidae</taxon>
        <taxon>Marchantiales</taxon>
        <taxon>Marchantiaceae</taxon>
        <taxon>Marchantia</taxon>
    </lineage>
</organism>
<protein>
    <submittedName>
        <fullName evidence="1">Uncharacterized protein</fullName>
    </submittedName>
</protein>
<dbReference type="Proteomes" id="UP000244005">
    <property type="component" value="Unassembled WGS sequence"/>
</dbReference>
<dbReference type="EMBL" id="KZ772696">
    <property type="protein sequence ID" value="PTQ43535.1"/>
    <property type="molecule type" value="Genomic_DNA"/>
</dbReference>
<name>A0A2R6XBS9_MARPO</name>
<gene>
    <name evidence="1" type="ORF">MARPO_0024s0053</name>
</gene>
<evidence type="ECO:0000313" key="1">
    <source>
        <dbReference type="EMBL" id="PTQ43535.1"/>
    </source>
</evidence>
<dbReference type="AlphaFoldDB" id="A0A2R6XBS9"/>
<keyword evidence="2" id="KW-1185">Reference proteome</keyword>
<proteinExistence type="predicted"/>
<evidence type="ECO:0000313" key="2">
    <source>
        <dbReference type="Proteomes" id="UP000244005"/>
    </source>
</evidence>